<protein>
    <recommendedName>
        <fullName evidence="1">Beta-lactamase-related domain-containing protein</fullName>
    </recommendedName>
</protein>
<accession>A0A511AY01</accession>
<gene>
    <name evidence="2" type="ORF">GWA01_08580</name>
</gene>
<dbReference type="InterPro" id="IPR050789">
    <property type="entry name" value="Diverse_Enzym_Activities"/>
</dbReference>
<dbReference type="Proteomes" id="UP000321230">
    <property type="component" value="Unassembled WGS sequence"/>
</dbReference>
<sequence>MNDIMASGEATPLAAMAVLKLHNGRPEYAYFSGFARSDQGRTVAVGADTLFRVASISKMVTTIGFMELVEQGKISLDQDVSDYLGFKLRNPNYLSIPITARMLLSHTSSIRDADVYNLPPGQKISSFFDQTHKLGAVNYHFAHEAGRGPGAYFAYCNLCFGLIGTMVEHVTGQRFDLYQKEHVLKPLGIAGGYNVLDIPSSEKLATLYAYGPKGYEAQVDMSPLRGWSNAVLRDYRPGDNGTLFSPQGGLRISVNGLGRLARFMQGRGALGNVRLLSPSSIKLMETPVWQFDGHNGEGAYPISSYGLGVILLNGAVDPSGRPAIPYAGYHGAMKGHLGDAYGLHSGLWYEPEGGNAYIFVADGFPNDTSPKSGVYSSFSRVEEEILTTLSHIKR</sequence>
<dbReference type="InterPro" id="IPR012338">
    <property type="entry name" value="Beta-lactam/transpept-like"/>
</dbReference>
<reference evidence="2 3" key="1">
    <citation type="submission" date="2019-07" db="EMBL/GenBank/DDBJ databases">
        <title>Whole genome shotgun sequence of Gluconobacter wancherniae NBRC 103581.</title>
        <authorList>
            <person name="Hosoyama A."/>
            <person name="Uohara A."/>
            <person name="Ohji S."/>
            <person name="Ichikawa N."/>
        </authorList>
    </citation>
    <scope>NUCLEOTIDE SEQUENCE [LARGE SCALE GENOMIC DNA]</scope>
    <source>
        <strain evidence="2 3">NBRC 103581</strain>
    </source>
</reference>
<evidence type="ECO:0000259" key="1">
    <source>
        <dbReference type="Pfam" id="PF00144"/>
    </source>
</evidence>
<feature type="domain" description="Beta-lactamase-related" evidence="1">
    <location>
        <begin position="14"/>
        <end position="368"/>
    </location>
</feature>
<dbReference type="EMBL" id="BJUZ01000001">
    <property type="protein sequence ID" value="GEK93088.1"/>
    <property type="molecule type" value="Genomic_DNA"/>
</dbReference>
<evidence type="ECO:0000313" key="2">
    <source>
        <dbReference type="EMBL" id="GEK93088.1"/>
    </source>
</evidence>
<keyword evidence="3" id="KW-1185">Reference proteome</keyword>
<comment type="caution">
    <text evidence="2">The sequence shown here is derived from an EMBL/GenBank/DDBJ whole genome shotgun (WGS) entry which is preliminary data.</text>
</comment>
<name>A0A511AY01_9PROT</name>
<proteinExistence type="predicted"/>
<dbReference type="Gene3D" id="3.40.710.10">
    <property type="entry name" value="DD-peptidase/beta-lactamase superfamily"/>
    <property type="match status" value="1"/>
</dbReference>
<dbReference type="Pfam" id="PF00144">
    <property type="entry name" value="Beta-lactamase"/>
    <property type="match status" value="1"/>
</dbReference>
<organism evidence="2 3">
    <name type="scientific">Gluconobacter wancherniae NBRC 103581</name>
    <dbReference type="NCBI Taxonomy" id="656744"/>
    <lineage>
        <taxon>Bacteria</taxon>
        <taxon>Pseudomonadati</taxon>
        <taxon>Pseudomonadota</taxon>
        <taxon>Alphaproteobacteria</taxon>
        <taxon>Acetobacterales</taxon>
        <taxon>Acetobacteraceae</taxon>
        <taxon>Gluconobacter</taxon>
    </lineage>
</organism>
<dbReference type="SUPFAM" id="SSF56601">
    <property type="entry name" value="beta-lactamase/transpeptidase-like"/>
    <property type="match status" value="1"/>
</dbReference>
<dbReference type="PANTHER" id="PTHR43283">
    <property type="entry name" value="BETA-LACTAMASE-RELATED"/>
    <property type="match status" value="1"/>
</dbReference>
<dbReference type="InterPro" id="IPR001466">
    <property type="entry name" value="Beta-lactam-related"/>
</dbReference>
<dbReference type="AlphaFoldDB" id="A0A511AY01"/>
<evidence type="ECO:0000313" key="3">
    <source>
        <dbReference type="Proteomes" id="UP000321230"/>
    </source>
</evidence>